<sequence>MIKWAQDVGHNIMMEDWVKLWKTDLKFTDCSLLKENYMKMMYRWCTTPVQLGEMYKTSSNICWKCKEKEGTFYHMWWDCKAIKKIWEMIYNELKKMFHLTFVKNPEAFLLGIVGKDLPKKLKNIFMYATTAVRVLVAQGWKSE</sequence>
<organism evidence="1 2">
    <name type="scientific">Podarcis lilfordi</name>
    <name type="common">Lilford's wall lizard</name>
    <dbReference type="NCBI Taxonomy" id="74358"/>
    <lineage>
        <taxon>Eukaryota</taxon>
        <taxon>Metazoa</taxon>
        <taxon>Chordata</taxon>
        <taxon>Craniata</taxon>
        <taxon>Vertebrata</taxon>
        <taxon>Euteleostomi</taxon>
        <taxon>Lepidosauria</taxon>
        <taxon>Squamata</taxon>
        <taxon>Bifurcata</taxon>
        <taxon>Unidentata</taxon>
        <taxon>Episquamata</taxon>
        <taxon>Laterata</taxon>
        <taxon>Lacertibaenia</taxon>
        <taxon>Lacertidae</taxon>
        <taxon>Podarcis</taxon>
    </lineage>
</organism>
<proteinExistence type="predicted"/>
<protein>
    <recommendedName>
        <fullName evidence="3">Reverse transcriptase zinc-binding domain-containing protein</fullName>
    </recommendedName>
</protein>
<keyword evidence="2" id="KW-1185">Reference proteome</keyword>
<dbReference type="AlphaFoldDB" id="A0AA35PMC1"/>
<evidence type="ECO:0000313" key="1">
    <source>
        <dbReference type="EMBL" id="CAI5793404.1"/>
    </source>
</evidence>
<accession>A0AA35PMC1</accession>
<evidence type="ECO:0000313" key="2">
    <source>
        <dbReference type="Proteomes" id="UP001178461"/>
    </source>
</evidence>
<name>A0AA35PMC1_9SAUR</name>
<evidence type="ECO:0008006" key="3">
    <source>
        <dbReference type="Google" id="ProtNLM"/>
    </source>
</evidence>
<reference evidence="1" key="1">
    <citation type="submission" date="2022-12" db="EMBL/GenBank/DDBJ databases">
        <authorList>
            <person name="Alioto T."/>
            <person name="Alioto T."/>
            <person name="Gomez Garrido J."/>
        </authorList>
    </citation>
    <scope>NUCLEOTIDE SEQUENCE</scope>
</reference>
<gene>
    <name evidence="1" type="ORF">PODLI_1B035981</name>
</gene>
<dbReference type="Proteomes" id="UP001178461">
    <property type="component" value="Chromosome Z"/>
</dbReference>
<dbReference type="EMBL" id="OX395140">
    <property type="protein sequence ID" value="CAI5793404.1"/>
    <property type="molecule type" value="Genomic_DNA"/>
</dbReference>